<dbReference type="InterPro" id="IPR036390">
    <property type="entry name" value="WH_DNA-bd_sf"/>
</dbReference>
<dbReference type="OrthoDB" id="9786526at2"/>
<dbReference type="RefSeq" id="WP_125181229.1">
    <property type="nucleotide sequence ID" value="NZ_QZMU01000001.1"/>
</dbReference>
<protein>
    <submittedName>
        <fullName evidence="6">LysR family transcriptional regulator</fullName>
    </submittedName>
</protein>
<dbReference type="Pfam" id="PF03466">
    <property type="entry name" value="LysR_substrate"/>
    <property type="match status" value="1"/>
</dbReference>
<name>A0A426QJF2_9GAMM</name>
<dbReference type="InterPro" id="IPR036388">
    <property type="entry name" value="WH-like_DNA-bd_sf"/>
</dbReference>
<proteinExistence type="inferred from homology"/>
<dbReference type="PROSITE" id="PS50931">
    <property type="entry name" value="HTH_LYSR"/>
    <property type="match status" value="1"/>
</dbReference>
<organism evidence="6 7">
    <name type="scientific">Thiohalobacter thiocyanaticus</name>
    <dbReference type="NCBI Taxonomy" id="585455"/>
    <lineage>
        <taxon>Bacteria</taxon>
        <taxon>Pseudomonadati</taxon>
        <taxon>Pseudomonadota</taxon>
        <taxon>Gammaproteobacteria</taxon>
        <taxon>Thiohalobacterales</taxon>
        <taxon>Thiohalobacteraceae</taxon>
        <taxon>Thiohalobacter</taxon>
    </lineage>
</organism>
<reference evidence="6 7" key="1">
    <citation type="journal article" date="2010" name="Int. J. Syst. Evol. Microbiol.">
        <title>Thiohalobacter thiocyanaticus gen. nov., sp. nov., a moderately halophilic, sulfur-oxidizing gammaproteobacterium from hypersaline lakes, that utilizes thiocyanate.</title>
        <authorList>
            <person name="Sorokin D.Y."/>
            <person name="Kovaleva O.L."/>
            <person name="Tourova T.P."/>
            <person name="Muyzer G."/>
        </authorList>
    </citation>
    <scope>NUCLEOTIDE SEQUENCE [LARGE SCALE GENOMIC DNA]</scope>
    <source>
        <strain evidence="6 7">Hrh1</strain>
    </source>
</reference>
<keyword evidence="2" id="KW-0805">Transcription regulation</keyword>
<dbReference type="AlphaFoldDB" id="A0A426QJF2"/>
<keyword evidence="3" id="KW-0238">DNA-binding</keyword>
<gene>
    <name evidence="6" type="ORF">D6C00_07975</name>
</gene>
<dbReference type="Gene3D" id="1.10.10.10">
    <property type="entry name" value="Winged helix-like DNA-binding domain superfamily/Winged helix DNA-binding domain"/>
    <property type="match status" value="1"/>
</dbReference>
<dbReference type="InterPro" id="IPR000847">
    <property type="entry name" value="LysR_HTH_N"/>
</dbReference>
<dbReference type="Proteomes" id="UP000287798">
    <property type="component" value="Unassembled WGS sequence"/>
</dbReference>
<comment type="similarity">
    <text evidence="1">Belongs to the LysR transcriptional regulatory family.</text>
</comment>
<dbReference type="EMBL" id="QZMU01000001">
    <property type="protein sequence ID" value="RRQ21889.1"/>
    <property type="molecule type" value="Genomic_DNA"/>
</dbReference>
<accession>A0A426QJF2</accession>
<sequence length="275" mass="30774">METELLRTFLEVHRMHSFTQAAENLSLTPSAVSARIRQLEGEIGRPVFRRSSQKVSLTAAGERLLRHAQGIVQAWERAQRAATEDDRTQIVVAGVASFWDIFLQEWLNRVYRELSGIAPWVEVSTAARVAEKLIQGEVHLGFLYSPPQHAGLVLREVERMELVLVSTRSGQDVEQTLARDYVFVNWGTVFSSQHDRHFPHRPPAAARSNSGQVALRLIQAAGGGAYLPLALVRRELEAGGLYRVEDAPVFGLHAYAAWSARAEQAELVERMLECL</sequence>
<feature type="domain" description="HTH lysR-type" evidence="5">
    <location>
        <begin position="1"/>
        <end position="58"/>
    </location>
</feature>
<keyword evidence="7" id="KW-1185">Reference proteome</keyword>
<evidence type="ECO:0000313" key="6">
    <source>
        <dbReference type="EMBL" id="RRQ21889.1"/>
    </source>
</evidence>
<evidence type="ECO:0000313" key="7">
    <source>
        <dbReference type="Proteomes" id="UP000287798"/>
    </source>
</evidence>
<dbReference type="SUPFAM" id="SSF46785">
    <property type="entry name" value="Winged helix' DNA-binding domain"/>
    <property type="match status" value="1"/>
</dbReference>
<evidence type="ECO:0000256" key="2">
    <source>
        <dbReference type="ARBA" id="ARBA00023015"/>
    </source>
</evidence>
<dbReference type="PANTHER" id="PTHR30126">
    <property type="entry name" value="HTH-TYPE TRANSCRIPTIONAL REGULATOR"/>
    <property type="match status" value="1"/>
</dbReference>
<evidence type="ECO:0000256" key="1">
    <source>
        <dbReference type="ARBA" id="ARBA00009437"/>
    </source>
</evidence>
<dbReference type="GO" id="GO:0000976">
    <property type="term" value="F:transcription cis-regulatory region binding"/>
    <property type="evidence" value="ECO:0007669"/>
    <property type="project" value="TreeGrafter"/>
</dbReference>
<dbReference type="PRINTS" id="PR00039">
    <property type="entry name" value="HTHLYSR"/>
</dbReference>
<dbReference type="Gene3D" id="3.40.190.290">
    <property type="match status" value="1"/>
</dbReference>
<dbReference type="InterPro" id="IPR005119">
    <property type="entry name" value="LysR_subst-bd"/>
</dbReference>
<evidence type="ECO:0000256" key="4">
    <source>
        <dbReference type="ARBA" id="ARBA00023163"/>
    </source>
</evidence>
<keyword evidence="4" id="KW-0804">Transcription</keyword>
<comment type="caution">
    <text evidence="6">The sequence shown here is derived from an EMBL/GenBank/DDBJ whole genome shotgun (WGS) entry which is preliminary data.</text>
</comment>
<dbReference type="CDD" id="cd05466">
    <property type="entry name" value="PBP2_LTTR_substrate"/>
    <property type="match status" value="1"/>
</dbReference>
<dbReference type="FunFam" id="1.10.10.10:FF:000001">
    <property type="entry name" value="LysR family transcriptional regulator"/>
    <property type="match status" value="1"/>
</dbReference>
<dbReference type="PANTHER" id="PTHR30126:SF21">
    <property type="entry name" value="TRANSCRIPTIONAL REGULATOR-RELATED"/>
    <property type="match status" value="1"/>
</dbReference>
<dbReference type="Pfam" id="PF00126">
    <property type="entry name" value="HTH_1"/>
    <property type="match status" value="1"/>
</dbReference>
<evidence type="ECO:0000259" key="5">
    <source>
        <dbReference type="PROSITE" id="PS50931"/>
    </source>
</evidence>
<evidence type="ECO:0000256" key="3">
    <source>
        <dbReference type="ARBA" id="ARBA00023125"/>
    </source>
</evidence>
<dbReference type="SUPFAM" id="SSF53850">
    <property type="entry name" value="Periplasmic binding protein-like II"/>
    <property type="match status" value="1"/>
</dbReference>
<dbReference type="GO" id="GO:0003700">
    <property type="term" value="F:DNA-binding transcription factor activity"/>
    <property type="evidence" value="ECO:0007669"/>
    <property type="project" value="InterPro"/>
</dbReference>